<dbReference type="PROSITE" id="PS51257">
    <property type="entry name" value="PROKAR_LIPOPROTEIN"/>
    <property type="match status" value="1"/>
</dbReference>
<dbReference type="EMBL" id="JAAGWE010000037">
    <property type="protein sequence ID" value="NEM08267.1"/>
    <property type="molecule type" value="Genomic_DNA"/>
</dbReference>
<dbReference type="SUPFAM" id="SSF110087">
    <property type="entry name" value="DR1885-like metal-binding protein"/>
    <property type="match status" value="1"/>
</dbReference>
<feature type="region of interest" description="Disordered" evidence="1">
    <location>
        <begin position="157"/>
        <end position="176"/>
    </location>
</feature>
<gene>
    <name evidence="2" type="ORF">GCU54_20050</name>
</gene>
<dbReference type="Gene3D" id="2.60.40.1890">
    <property type="entry name" value="PCu(A)C copper chaperone"/>
    <property type="match status" value="1"/>
</dbReference>
<sequence length="176" mass="18202">MQTPRWPAGAAVVTVLAAAGCGAETPDVDDSGAVGPDEAASEMIDVLQVQLAYPLDGVYEEGEDASLYFGIANDGTLEDDLLDVRGPDFTDAALTVDGRAAVIPVAPNDNVYVGAEGSPSVVLEDLQTTLRSSQSIPVTFVFEEAGEVTVDAMVAAEGQDPTPPFDFPDPAEDPTS</sequence>
<dbReference type="Proteomes" id="UP000471126">
    <property type="component" value="Unassembled WGS sequence"/>
</dbReference>
<organism evidence="2 3">
    <name type="scientific">Geodermatophilus normandii</name>
    <dbReference type="NCBI Taxonomy" id="1137989"/>
    <lineage>
        <taxon>Bacteria</taxon>
        <taxon>Bacillati</taxon>
        <taxon>Actinomycetota</taxon>
        <taxon>Actinomycetes</taxon>
        <taxon>Geodermatophilales</taxon>
        <taxon>Geodermatophilaceae</taxon>
        <taxon>Geodermatophilus</taxon>
    </lineage>
</organism>
<proteinExistence type="predicted"/>
<dbReference type="AlphaFoldDB" id="A0A6P0GLQ5"/>
<dbReference type="InterPro" id="IPR007410">
    <property type="entry name" value="LpqE-like"/>
</dbReference>
<dbReference type="InterPro" id="IPR036182">
    <property type="entry name" value="PCuAC_sf"/>
</dbReference>
<comment type="caution">
    <text evidence="2">The sequence shown here is derived from an EMBL/GenBank/DDBJ whole genome shotgun (WGS) entry which is preliminary data.</text>
</comment>
<protein>
    <submittedName>
        <fullName evidence="2">Copper chaperone PCu(A)C</fullName>
    </submittedName>
</protein>
<dbReference type="Pfam" id="PF04314">
    <property type="entry name" value="PCuAC"/>
    <property type="match status" value="1"/>
</dbReference>
<evidence type="ECO:0000256" key="1">
    <source>
        <dbReference type="SAM" id="MobiDB-lite"/>
    </source>
</evidence>
<accession>A0A6P0GLQ5</accession>
<evidence type="ECO:0000313" key="2">
    <source>
        <dbReference type="EMBL" id="NEM08267.1"/>
    </source>
</evidence>
<name>A0A6P0GLQ5_9ACTN</name>
<evidence type="ECO:0000313" key="3">
    <source>
        <dbReference type="Proteomes" id="UP000471126"/>
    </source>
</evidence>
<reference evidence="2 3" key="1">
    <citation type="submission" date="2019-12" db="EMBL/GenBank/DDBJ databases">
        <title>WGS of CPCC 203550 I12A-02606.</title>
        <authorList>
            <person name="Jiang Z."/>
        </authorList>
    </citation>
    <scope>NUCLEOTIDE SEQUENCE [LARGE SCALE GENOMIC DNA]</scope>
    <source>
        <strain evidence="2 3">I12A-02606</strain>
    </source>
</reference>
<dbReference type="RefSeq" id="WP_163478342.1">
    <property type="nucleotide sequence ID" value="NZ_JAAGWE010000037.1"/>
</dbReference>